<evidence type="ECO:0000259" key="2">
    <source>
        <dbReference type="Pfam" id="PF01979"/>
    </source>
</evidence>
<dbReference type="STRING" id="1319815.HMPREF0202_02390"/>
<dbReference type="NCBIfam" id="TIGR03314">
    <property type="entry name" value="Se_ssnA"/>
    <property type="match status" value="1"/>
</dbReference>
<organism evidence="3 4">
    <name type="scientific">Cetobacterium somerae ATCC BAA-474</name>
    <dbReference type="NCBI Taxonomy" id="1319815"/>
    <lineage>
        <taxon>Bacteria</taxon>
        <taxon>Fusobacteriati</taxon>
        <taxon>Fusobacteriota</taxon>
        <taxon>Fusobacteriia</taxon>
        <taxon>Fusobacteriales</taxon>
        <taxon>Fusobacteriaceae</taxon>
        <taxon>Cetobacterium</taxon>
    </lineage>
</organism>
<evidence type="ECO:0000313" key="4">
    <source>
        <dbReference type="Proteomes" id="UP000017081"/>
    </source>
</evidence>
<dbReference type="InterPro" id="IPR011059">
    <property type="entry name" value="Metal-dep_hydrolase_composite"/>
</dbReference>
<dbReference type="InterPro" id="IPR032466">
    <property type="entry name" value="Metal_Hydrolase"/>
</dbReference>
<dbReference type="PANTHER" id="PTHR43794">
    <property type="entry name" value="AMINOHYDROLASE SSNA-RELATED"/>
    <property type="match status" value="1"/>
</dbReference>
<dbReference type="GO" id="GO:0016810">
    <property type="term" value="F:hydrolase activity, acting on carbon-nitrogen (but not peptide) bonds"/>
    <property type="evidence" value="ECO:0007669"/>
    <property type="project" value="InterPro"/>
</dbReference>
<dbReference type="InterPro" id="IPR006680">
    <property type="entry name" value="Amidohydro-rel"/>
</dbReference>
<dbReference type="CDD" id="cd01298">
    <property type="entry name" value="ATZ_TRZ_like"/>
    <property type="match status" value="1"/>
</dbReference>
<evidence type="ECO:0000256" key="1">
    <source>
        <dbReference type="ARBA" id="ARBA00022801"/>
    </source>
</evidence>
<dbReference type="RefSeq" id="WP_023051922.1">
    <property type="nucleotide sequence ID" value="NZ_CP173062.2"/>
</dbReference>
<dbReference type="eggNOG" id="COG0402">
    <property type="taxonomic scope" value="Bacteria"/>
</dbReference>
<dbReference type="PANTHER" id="PTHR43794:SF11">
    <property type="entry name" value="AMIDOHYDROLASE-RELATED DOMAIN-CONTAINING PROTEIN"/>
    <property type="match status" value="1"/>
</dbReference>
<reference evidence="3 4" key="1">
    <citation type="submission" date="2013-08" db="EMBL/GenBank/DDBJ databases">
        <authorList>
            <person name="Weinstock G."/>
            <person name="Sodergren E."/>
            <person name="Wylie T."/>
            <person name="Fulton L."/>
            <person name="Fulton R."/>
            <person name="Fronick C."/>
            <person name="O'Laughlin M."/>
            <person name="Godfrey J."/>
            <person name="Miner T."/>
            <person name="Herter B."/>
            <person name="Appelbaum E."/>
            <person name="Cordes M."/>
            <person name="Lek S."/>
            <person name="Wollam A."/>
            <person name="Pepin K.H."/>
            <person name="Palsikar V.B."/>
            <person name="Mitreva M."/>
            <person name="Wilson R.K."/>
        </authorList>
    </citation>
    <scope>NUCLEOTIDE SEQUENCE [LARGE SCALE GENOMIC DNA]</scope>
    <source>
        <strain evidence="3 4">ATCC BAA-474</strain>
    </source>
</reference>
<dbReference type="EMBL" id="AXZF01000112">
    <property type="protein sequence ID" value="ERT67545.1"/>
    <property type="molecule type" value="Genomic_DNA"/>
</dbReference>
<gene>
    <name evidence="3" type="ORF">HMPREF0202_02390</name>
</gene>
<keyword evidence="1 3" id="KW-0378">Hydrolase</keyword>
<accession>U7V7K5</accession>
<dbReference type="Proteomes" id="UP000017081">
    <property type="component" value="Unassembled WGS sequence"/>
</dbReference>
<feature type="domain" description="Amidohydrolase-related" evidence="2">
    <location>
        <begin position="56"/>
        <end position="412"/>
    </location>
</feature>
<dbReference type="InterPro" id="IPR050287">
    <property type="entry name" value="MTA/SAH_deaminase"/>
</dbReference>
<dbReference type="SUPFAM" id="SSF51556">
    <property type="entry name" value="Metallo-dependent hydrolases"/>
    <property type="match status" value="1"/>
</dbReference>
<dbReference type="Pfam" id="PF01979">
    <property type="entry name" value="Amidohydro_1"/>
    <property type="match status" value="1"/>
</dbReference>
<dbReference type="HOGENOM" id="CLU_012358_2_6_0"/>
<dbReference type="Gene3D" id="3.20.20.140">
    <property type="entry name" value="Metal-dependent hydrolases"/>
    <property type="match status" value="1"/>
</dbReference>
<sequence length="443" mass="49824">MYIVGNGRVITQDDKNPYIENGAVVIKEDEIIEVGNFSDLRKKYSDAEIIDADDGIIMPGLINTHMHIYSSFARGMDIKGSTRNFDEILKNLWWKVDKSLSLDDIEYSAYVTYMESIKNGVTTVIDHHASPMAITGSLERIAKVADYLGIRTSLCYEVSDRDGIEKAEEGIRENVEFIKYADRKNSDMIKGMFGIHASFTVSNETLEKCKKAMENIDVGYHIHVAEGITDLNDAQEKYGKRVVKRLNEYGIFKENTIAVHCIHINDYELDILKNSGCNVIHNPESNMGNAVGCSPAIKMLEEGLIVGLGTDGYTADMIESLKVANILHKHELKDPTVGWKEAPLMLFRNNREIIKKQFGCNTGILKKGAKADIAIFDYIPHTELNENNYNSHIIFGISGRGATTTICNGKILMKKRKLINVDEKSILEKARTISKQMWKSVEK</sequence>
<dbReference type="AlphaFoldDB" id="U7V7K5"/>
<dbReference type="PATRIC" id="fig|1319815.3.peg.2297"/>
<dbReference type="InterPro" id="IPR017700">
    <property type="entry name" value="Aminohydrolase_SsnA"/>
</dbReference>
<protein>
    <submittedName>
        <fullName evidence="3">Putative chlorohydrolase/aminohydrolase</fullName>
    </submittedName>
</protein>
<comment type="caution">
    <text evidence="3">The sequence shown here is derived from an EMBL/GenBank/DDBJ whole genome shotgun (WGS) entry which is preliminary data.</text>
</comment>
<dbReference type="Gene3D" id="2.30.40.10">
    <property type="entry name" value="Urease, subunit C, domain 1"/>
    <property type="match status" value="1"/>
</dbReference>
<dbReference type="SUPFAM" id="SSF51338">
    <property type="entry name" value="Composite domain of metallo-dependent hydrolases"/>
    <property type="match status" value="1"/>
</dbReference>
<dbReference type="NCBIfam" id="NF005540">
    <property type="entry name" value="PRK07203.1"/>
    <property type="match status" value="1"/>
</dbReference>
<keyword evidence="4" id="KW-1185">Reference proteome</keyword>
<name>U7V7K5_9FUSO</name>
<proteinExistence type="predicted"/>
<evidence type="ECO:0000313" key="3">
    <source>
        <dbReference type="EMBL" id="ERT67545.1"/>
    </source>
</evidence>